<keyword evidence="4" id="KW-0488">Methylation</keyword>
<reference evidence="14" key="1">
    <citation type="submission" date="2017-02" db="UniProtKB">
        <authorList>
            <consortium name="WormBaseParasite"/>
        </authorList>
    </citation>
    <scope>IDENTIFICATION</scope>
</reference>
<evidence type="ECO:0000313" key="13">
    <source>
        <dbReference type="Proteomes" id="UP000046393"/>
    </source>
</evidence>
<dbReference type="GO" id="GO:0003924">
    <property type="term" value="F:GTPase activity"/>
    <property type="evidence" value="ECO:0007669"/>
    <property type="project" value="InterPro"/>
</dbReference>
<evidence type="ECO:0000256" key="5">
    <source>
        <dbReference type="ARBA" id="ARBA00022741"/>
    </source>
</evidence>
<keyword evidence="8" id="KW-0472">Membrane</keyword>
<evidence type="ECO:0000256" key="9">
    <source>
        <dbReference type="ARBA" id="ARBA00023288"/>
    </source>
</evidence>
<dbReference type="WBParaSite" id="SMUV_0000389701-mRNA-1">
    <property type="protein sequence ID" value="SMUV_0000389701-mRNA-1"/>
    <property type="gene ID" value="SMUV_0000389701"/>
</dbReference>
<evidence type="ECO:0000256" key="7">
    <source>
        <dbReference type="ARBA" id="ARBA00023134"/>
    </source>
</evidence>
<evidence type="ECO:0000256" key="8">
    <source>
        <dbReference type="ARBA" id="ARBA00023136"/>
    </source>
</evidence>
<dbReference type="SMART" id="SM00175">
    <property type="entry name" value="RAB"/>
    <property type="match status" value="1"/>
</dbReference>
<dbReference type="AlphaFoldDB" id="A0A0N5AHP0"/>
<dbReference type="InterPro" id="IPR001806">
    <property type="entry name" value="Small_GTPase"/>
</dbReference>
<dbReference type="SMART" id="SM00174">
    <property type="entry name" value="RHO"/>
    <property type="match status" value="1"/>
</dbReference>
<keyword evidence="7" id="KW-0342">GTP-binding</keyword>
<organism evidence="13 14">
    <name type="scientific">Syphacia muris</name>
    <dbReference type="NCBI Taxonomy" id="451379"/>
    <lineage>
        <taxon>Eukaryota</taxon>
        <taxon>Metazoa</taxon>
        <taxon>Ecdysozoa</taxon>
        <taxon>Nematoda</taxon>
        <taxon>Chromadorea</taxon>
        <taxon>Rhabditida</taxon>
        <taxon>Spirurina</taxon>
        <taxon>Oxyuridomorpha</taxon>
        <taxon>Oxyuroidea</taxon>
        <taxon>Oxyuridae</taxon>
        <taxon>Syphacia</taxon>
    </lineage>
</organism>
<dbReference type="STRING" id="451379.A0A0N5AHP0"/>
<dbReference type="GO" id="GO:0030659">
    <property type="term" value="C:cytoplasmic vesicle membrane"/>
    <property type="evidence" value="ECO:0007669"/>
    <property type="project" value="UniProtKB-SubCell"/>
</dbReference>
<keyword evidence="3" id="KW-1003">Cell membrane</keyword>
<dbReference type="SUPFAM" id="SSF52540">
    <property type="entry name" value="P-loop containing nucleoside triphosphate hydrolases"/>
    <property type="match status" value="1"/>
</dbReference>
<dbReference type="InterPro" id="IPR050209">
    <property type="entry name" value="Rab_GTPases_membrane_traffic"/>
</dbReference>
<keyword evidence="5" id="KW-0547">Nucleotide-binding</keyword>
<evidence type="ECO:0000313" key="14">
    <source>
        <dbReference type="WBParaSite" id="SMUV_0000389701-mRNA-1"/>
    </source>
</evidence>
<evidence type="ECO:0000256" key="2">
    <source>
        <dbReference type="ARBA" id="ARBA00006270"/>
    </source>
</evidence>
<evidence type="ECO:0000256" key="11">
    <source>
        <dbReference type="ARBA" id="ARBA00023329"/>
    </source>
</evidence>
<dbReference type="GO" id="GO:0006914">
    <property type="term" value="P:autophagy"/>
    <property type="evidence" value="ECO:0007669"/>
    <property type="project" value="UniProtKB-KW"/>
</dbReference>
<name>A0A0N5AHP0_9BILA</name>
<evidence type="ECO:0000256" key="6">
    <source>
        <dbReference type="ARBA" id="ARBA00023006"/>
    </source>
</evidence>
<dbReference type="InterPro" id="IPR027417">
    <property type="entry name" value="P-loop_NTPase"/>
</dbReference>
<dbReference type="Gene3D" id="3.40.50.300">
    <property type="entry name" value="P-loop containing nucleotide triphosphate hydrolases"/>
    <property type="match status" value="1"/>
</dbReference>
<dbReference type="PRINTS" id="PR00449">
    <property type="entry name" value="RASTRNSFRMNG"/>
</dbReference>
<evidence type="ECO:0000256" key="4">
    <source>
        <dbReference type="ARBA" id="ARBA00022481"/>
    </source>
</evidence>
<comment type="subcellular location">
    <subcellularLocation>
        <location evidence="1">Cell membrane</location>
        <topology evidence="1">Lipid-anchor</topology>
        <orientation evidence="1">Cytoplasmic side</orientation>
    </subcellularLocation>
    <subcellularLocation>
        <location evidence="12">Cytoplasmic vesicle membrane</location>
        <topology evidence="12">Lipid-anchor</topology>
        <orientation evidence="12">Cytoplasmic side</orientation>
    </subcellularLocation>
</comment>
<dbReference type="SMART" id="SM00176">
    <property type="entry name" value="RAN"/>
    <property type="match status" value="1"/>
</dbReference>
<dbReference type="Pfam" id="PF00071">
    <property type="entry name" value="Ras"/>
    <property type="match status" value="1"/>
</dbReference>
<dbReference type="PROSITE" id="PS51421">
    <property type="entry name" value="RAS"/>
    <property type="match status" value="1"/>
</dbReference>
<comment type="similarity">
    <text evidence="2">Belongs to the small GTPase superfamily. Rab family.</text>
</comment>
<dbReference type="InterPro" id="IPR005225">
    <property type="entry name" value="Small_GTP-bd"/>
</dbReference>
<dbReference type="PROSITE" id="PS51419">
    <property type="entry name" value="RAB"/>
    <property type="match status" value="1"/>
</dbReference>
<dbReference type="SMART" id="SM00173">
    <property type="entry name" value="RAS"/>
    <property type="match status" value="1"/>
</dbReference>
<dbReference type="GO" id="GO:0005886">
    <property type="term" value="C:plasma membrane"/>
    <property type="evidence" value="ECO:0007669"/>
    <property type="project" value="UniProtKB-SubCell"/>
</dbReference>
<evidence type="ECO:0000256" key="1">
    <source>
        <dbReference type="ARBA" id="ARBA00004342"/>
    </source>
</evidence>
<evidence type="ECO:0000256" key="12">
    <source>
        <dbReference type="ARBA" id="ARBA00025701"/>
    </source>
</evidence>
<dbReference type="Proteomes" id="UP000046393">
    <property type="component" value="Unplaced"/>
</dbReference>
<evidence type="ECO:0000256" key="3">
    <source>
        <dbReference type="ARBA" id="ARBA00022475"/>
    </source>
</evidence>
<dbReference type="PROSITE" id="PS51420">
    <property type="entry name" value="RHO"/>
    <property type="match status" value="1"/>
</dbReference>
<sequence>MTVTLSNDEQISAGGPMYHYQYRLIVIGDSTVGKSSLLKYFTEGRRAEISDPTVGVDFYARMLEPRPDLRIKLQLWDTAGQEKFRSITRSYYRNSVGVIVVYDISNHLTFDHVMDWLNEAEANVGGPCPSSCVFQLIGHKADLESERQVMYEEGEFLAKYHKIKFIETSAITGDNIQEAFLMIAREITKRLEDGELKISDGWEGIKSGMSPAKAVSLTDTEAPISKCYC</sequence>
<keyword evidence="9" id="KW-0449">Lipoprotein</keyword>
<dbReference type="PANTHER" id="PTHR47979">
    <property type="entry name" value="DRAB11-RELATED"/>
    <property type="match status" value="1"/>
</dbReference>
<evidence type="ECO:0000256" key="10">
    <source>
        <dbReference type="ARBA" id="ARBA00023289"/>
    </source>
</evidence>
<proteinExistence type="inferred from homology"/>
<dbReference type="GO" id="GO:0005525">
    <property type="term" value="F:GTP binding"/>
    <property type="evidence" value="ECO:0007669"/>
    <property type="project" value="UniProtKB-KW"/>
</dbReference>
<keyword evidence="6" id="KW-0072">Autophagy</keyword>
<dbReference type="FunFam" id="3.40.50.300:FF:000358">
    <property type="entry name" value="RAB39B, member RAS oncogene family"/>
    <property type="match status" value="1"/>
</dbReference>
<dbReference type="NCBIfam" id="TIGR00231">
    <property type="entry name" value="small_GTP"/>
    <property type="match status" value="1"/>
</dbReference>
<keyword evidence="11" id="KW-0968">Cytoplasmic vesicle</keyword>
<keyword evidence="10" id="KW-0636">Prenylation</keyword>
<accession>A0A0N5AHP0</accession>
<protein>
    <submittedName>
        <fullName evidence="14">Ras-related protein Rab-39B</fullName>
    </submittedName>
</protein>
<keyword evidence="13" id="KW-1185">Reference proteome</keyword>